<gene>
    <name evidence="1" type="ORF">IDH45_19385</name>
</gene>
<proteinExistence type="predicted"/>
<comment type="caution">
    <text evidence="1">The sequence shown here is derived from an EMBL/GenBank/DDBJ whole genome shotgun (WGS) entry which is preliminary data.</text>
</comment>
<reference evidence="1" key="1">
    <citation type="submission" date="2020-09" db="EMBL/GenBank/DDBJ databases">
        <title>A novel bacterium of genus Paenibacillus, isolated from South China Sea.</title>
        <authorList>
            <person name="Huang H."/>
            <person name="Mo K."/>
            <person name="Hu Y."/>
        </authorList>
    </citation>
    <scope>NUCLEOTIDE SEQUENCE</scope>
    <source>
        <strain evidence="1">IB182363</strain>
    </source>
</reference>
<dbReference type="AlphaFoldDB" id="A0A927C9Y6"/>
<name>A0A927C9Y6_9BACL</name>
<keyword evidence="2" id="KW-1185">Reference proteome</keyword>
<accession>A0A927C9Y6</accession>
<dbReference type="EMBL" id="JACXJA010000027">
    <property type="protein sequence ID" value="MBD2864149.1"/>
    <property type="molecule type" value="Genomic_DNA"/>
</dbReference>
<dbReference type="RefSeq" id="WP_190929774.1">
    <property type="nucleotide sequence ID" value="NZ_JACXJA010000027.1"/>
</dbReference>
<dbReference type="Proteomes" id="UP000639396">
    <property type="component" value="Unassembled WGS sequence"/>
</dbReference>
<evidence type="ECO:0000313" key="1">
    <source>
        <dbReference type="EMBL" id="MBD2864149.1"/>
    </source>
</evidence>
<protein>
    <submittedName>
        <fullName evidence="1">Uncharacterized protein</fullName>
    </submittedName>
</protein>
<sequence length="83" mass="9691">MTEEEAWLLQMECTRFFQNNPYSMETAEGISLRLGRKVEHLSPVLGRLVMLSILEKVGNGSRSIYRYIEPNFNGDMDVQWNIH</sequence>
<evidence type="ECO:0000313" key="2">
    <source>
        <dbReference type="Proteomes" id="UP000639396"/>
    </source>
</evidence>
<organism evidence="1 2">
    <name type="scientific">Paenibacillus oceani</name>
    <dbReference type="NCBI Taxonomy" id="2772510"/>
    <lineage>
        <taxon>Bacteria</taxon>
        <taxon>Bacillati</taxon>
        <taxon>Bacillota</taxon>
        <taxon>Bacilli</taxon>
        <taxon>Bacillales</taxon>
        <taxon>Paenibacillaceae</taxon>
        <taxon>Paenibacillus</taxon>
    </lineage>
</organism>